<name>A0A4C1YPQ4_EUMVA</name>
<protein>
    <submittedName>
        <fullName evidence="2">Probable RNA-directed DNA polymerase from transposon BS</fullName>
    </submittedName>
</protein>
<reference evidence="2 3" key="1">
    <citation type="journal article" date="2019" name="Commun. Biol.">
        <title>The bagworm genome reveals a unique fibroin gene that provides high tensile strength.</title>
        <authorList>
            <person name="Kono N."/>
            <person name="Nakamura H."/>
            <person name="Ohtoshi R."/>
            <person name="Tomita M."/>
            <person name="Numata K."/>
            <person name="Arakawa K."/>
        </authorList>
    </citation>
    <scope>NUCLEOTIDE SEQUENCE [LARGE SCALE GENOMIC DNA]</scope>
</reference>
<keyword evidence="2" id="KW-0548">Nucleotidyltransferase</keyword>
<dbReference type="PROSITE" id="PS50878">
    <property type="entry name" value="RT_POL"/>
    <property type="match status" value="1"/>
</dbReference>
<feature type="domain" description="Reverse transcriptase" evidence="1">
    <location>
        <begin position="7"/>
        <end position="222"/>
    </location>
</feature>
<dbReference type="Proteomes" id="UP000299102">
    <property type="component" value="Unassembled WGS sequence"/>
</dbReference>
<gene>
    <name evidence="2" type="primary">RTase</name>
    <name evidence="2" type="ORF">EVAR_59933_1</name>
</gene>
<dbReference type="Pfam" id="PF00078">
    <property type="entry name" value="RVT_1"/>
    <property type="match status" value="1"/>
</dbReference>
<dbReference type="AlphaFoldDB" id="A0A4C1YPQ4"/>
<dbReference type="GO" id="GO:0003964">
    <property type="term" value="F:RNA-directed DNA polymerase activity"/>
    <property type="evidence" value="ECO:0007669"/>
    <property type="project" value="UniProtKB-KW"/>
</dbReference>
<evidence type="ECO:0000313" key="2">
    <source>
        <dbReference type="EMBL" id="GBP78138.1"/>
    </source>
</evidence>
<proteinExistence type="predicted"/>
<dbReference type="PANTHER" id="PTHR19446">
    <property type="entry name" value="REVERSE TRANSCRIPTASES"/>
    <property type="match status" value="1"/>
</dbReference>
<evidence type="ECO:0000313" key="3">
    <source>
        <dbReference type="Proteomes" id="UP000299102"/>
    </source>
</evidence>
<dbReference type="OrthoDB" id="10020599at2759"/>
<dbReference type="CDD" id="cd01650">
    <property type="entry name" value="RT_nLTR_like"/>
    <property type="match status" value="1"/>
</dbReference>
<evidence type="ECO:0000259" key="1">
    <source>
        <dbReference type="PROSITE" id="PS50878"/>
    </source>
</evidence>
<keyword evidence="3" id="KW-1185">Reference proteome</keyword>
<keyword evidence="2" id="KW-0695">RNA-directed DNA polymerase</keyword>
<keyword evidence="2" id="KW-0808">Transferase</keyword>
<comment type="caution">
    <text evidence="2">The sequence shown here is derived from an EMBL/GenBank/DDBJ whole genome shotgun (WGS) entry which is preliminary data.</text>
</comment>
<accession>A0A4C1YPQ4</accession>
<dbReference type="STRING" id="151549.A0A4C1YPQ4"/>
<organism evidence="2 3">
    <name type="scientific">Eumeta variegata</name>
    <name type="common">Bagworm moth</name>
    <name type="synonym">Eumeta japonica</name>
    <dbReference type="NCBI Taxonomy" id="151549"/>
    <lineage>
        <taxon>Eukaryota</taxon>
        <taxon>Metazoa</taxon>
        <taxon>Ecdysozoa</taxon>
        <taxon>Arthropoda</taxon>
        <taxon>Hexapoda</taxon>
        <taxon>Insecta</taxon>
        <taxon>Pterygota</taxon>
        <taxon>Neoptera</taxon>
        <taxon>Endopterygota</taxon>
        <taxon>Lepidoptera</taxon>
        <taxon>Glossata</taxon>
        <taxon>Ditrysia</taxon>
        <taxon>Tineoidea</taxon>
        <taxon>Psychidae</taxon>
        <taxon>Oiketicinae</taxon>
        <taxon>Eumeta</taxon>
    </lineage>
</organism>
<sequence>MVAVFNACIKNYHFSEAWKKAVIIGVKPRDFPSSFKPISLLSGLGKLFEKVFKTRLSDHLLGNGLIVDEQFGFRPNNSYSQQALRLVDYISEDFKRKRKTVAVFFDVAKAFDKVWHAGLIYKLHQLQVPDRLVFIIHKYLMNIHFSFRHENSISAKRLIGAGVPQGSTLFPLLYSAYTNDIPRSQTGVQFALFANDTALYLPGSKLRQITPCLQKAIDKLTC</sequence>
<dbReference type="InterPro" id="IPR000477">
    <property type="entry name" value="RT_dom"/>
</dbReference>
<dbReference type="EMBL" id="BGZK01001358">
    <property type="protein sequence ID" value="GBP78138.1"/>
    <property type="molecule type" value="Genomic_DNA"/>
</dbReference>